<dbReference type="RefSeq" id="XP_001879353.1">
    <property type="nucleotide sequence ID" value="XM_001879318.1"/>
</dbReference>
<feature type="region of interest" description="Disordered" evidence="1">
    <location>
        <begin position="227"/>
        <end position="251"/>
    </location>
</feature>
<evidence type="ECO:0000313" key="4">
    <source>
        <dbReference type="EMBL" id="EDR09968.1"/>
    </source>
</evidence>
<dbReference type="AlphaFoldDB" id="B0D6J7"/>
<name>B0D6J7_LACBS</name>
<dbReference type="InterPro" id="IPR003779">
    <property type="entry name" value="CMD-like"/>
</dbReference>
<reference evidence="4 5" key="1">
    <citation type="journal article" date="2008" name="Nature">
        <title>The genome of Laccaria bicolor provides insights into mycorrhizal symbiosis.</title>
        <authorList>
            <person name="Martin F."/>
            <person name="Aerts A."/>
            <person name="Ahren D."/>
            <person name="Brun A."/>
            <person name="Danchin E.G.J."/>
            <person name="Duchaussoy F."/>
            <person name="Gibon J."/>
            <person name="Kohler A."/>
            <person name="Lindquist E."/>
            <person name="Pereda V."/>
            <person name="Salamov A."/>
            <person name="Shapiro H.J."/>
            <person name="Wuyts J."/>
            <person name="Blaudez D."/>
            <person name="Buee M."/>
            <person name="Brokstein P."/>
            <person name="Canbaeck B."/>
            <person name="Cohen D."/>
            <person name="Courty P.E."/>
            <person name="Coutinho P.M."/>
            <person name="Delaruelle C."/>
            <person name="Detter J.C."/>
            <person name="Deveau A."/>
            <person name="DiFazio S."/>
            <person name="Duplessis S."/>
            <person name="Fraissinet-Tachet L."/>
            <person name="Lucic E."/>
            <person name="Frey-Klett P."/>
            <person name="Fourrey C."/>
            <person name="Feussner I."/>
            <person name="Gay G."/>
            <person name="Grimwood J."/>
            <person name="Hoegger P.J."/>
            <person name="Jain P."/>
            <person name="Kilaru S."/>
            <person name="Labbe J."/>
            <person name="Lin Y.C."/>
            <person name="Legue V."/>
            <person name="Le Tacon F."/>
            <person name="Marmeisse R."/>
            <person name="Melayah D."/>
            <person name="Montanini B."/>
            <person name="Muratet M."/>
            <person name="Nehls U."/>
            <person name="Niculita-Hirzel H."/>
            <person name="Oudot-Le Secq M.P."/>
            <person name="Peter M."/>
            <person name="Quesneville H."/>
            <person name="Rajashekar B."/>
            <person name="Reich M."/>
            <person name="Rouhier N."/>
            <person name="Schmutz J."/>
            <person name="Yin T."/>
            <person name="Chalot M."/>
            <person name="Henrissat B."/>
            <person name="Kuees U."/>
            <person name="Lucas S."/>
            <person name="Van de Peer Y."/>
            <person name="Podila G.K."/>
            <person name="Polle A."/>
            <person name="Pukkila P.J."/>
            <person name="Richardson P.M."/>
            <person name="Rouze P."/>
            <person name="Sanders I.R."/>
            <person name="Stajich J.E."/>
            <person name="Tunlid A."/>
            <person name="Tuskan G."/>
            <person name="Grigoriev I.V."/>
        </authorList>
    </citation>
    <scope>NUCLEOTIDE SEQUENCE [LARGE SCALE GENOMIC DNA]</scope>
    <source>
        <strain evidence="5">S238N-H82 / ATCC MYA-4686</strain>
    </source>
</reference>
<gene>
    <name evidence="4" type="ORF">LACBIDRAFT_189781</name>
</gene>
<organism evidence="5">
    <name type="scientific">Laccaria bicolor (strain S238N-H82 / ATCC MYA-4686)</name>
    <name type="common">Bicoloured deceiver</name>
    <name type="synonym">Laccaria laccata var. bicolor</name>
    <dbReference type="NCBI Taxonomy" id="486041"/>
    <lineage>
        <taxon>Eukaryota</taxon>
        <taxon>Fungi</taxon>
        <taxon>Dikarya</taxon>
        <taxon>Basidiomycota</taxon>
        <taxon>Agaricomycotina</taxon>
        <taxon>Agaricomycetes</taxon>
        <taxon>Agaricomycetidae</taxon>
        <taxon>Agaricales</taxon>
        <taxon>Agaricineae</taxon>
        <taxon>Hydnangiaceae</taxon>
        <taxon>Laccaria</taxon>
    </lineage>
</organism>
<feature type="compositionally biased region" description="Polar residues" evidence="1">
    <location>
        <begin position="232"/>
        <end position="251"/>
    </location>
</feature>
<dbReference type="STRING" id="486041.B0D6J7"/>
<dbReference type="Gene3D" id="1.20.1290.10">
    <property type="entry name" value="AhpD-like"/>
    <property type="match status" value="1"/>
</dbReference>
<feature type="domain" description="AB hydrolase-1" evidence="3">
    <location>
        <begin position="268"/>
        <end position="555"/>
    </location>
</feature>
<dbReference type="GeneID" id="6074826"/>
<protein>
    <submittedName>
        <fullName evidence="4">Predicted protein</fullName>
    </submittedName>
</protein>
<dbReference type="Proteomes" id="UP000001194">
    <property type="component" value="Unassembled WGS sequence"/>
</dbReference>
<dbReference type="EMBL" id="DS547098">
    <property type="protein sequence ID" value="EDR09968.1"/>
    <property type="molecule type" value="Genomic_DNA"/>
</dbReference>
<dbReference type="HOGENOM" id="CLU_576292_0_0_1"/>
<evidence type="ECO:0000256" key="1">
    <source>
        <dbReference type="SAM" id="MobiDB-lite"/>
    </source>
</evidence>
<dbReference type="OrthoDB" id="9998495at2759"/>
<dbReference type="KEGG" id="lbc:LACBIDRAFT_189781"/>
<dbReference type="SUPFAM" id="SSF53474">
    <property type="entry name" value="alpha/beta-Hydrolases"/>
    <property type="match status" value="1"/>
</dbReference>
<evidence type="ECO:0000259" key="2">
    <source>
        <dbReference type="Pfam" id="PF02627"/>
    </source>
</evidence>
<dbReference type="Gene3D" id="3.40.50.1820">
    <property type="entry name" value="alpha/beta hydrolase"/>
    <property type="match status" value="1"/>
</dbReference>
<dbReference type="InterPro" id="IPR000073">
    <property type="entry name" value="AB_hydrolase_1"/>
</dbReference>
<accession>B0D6J7</accession>
<dbReference type="InterPro" id="IPR029032">
    <property type="entry name" value="AhpD-like"/>
</dbReference>
<feature type="domain" description="Carboxymuconolactone decarboxylase-like" evidence="2">
    <location>
        <begin position="51"/>
        <end position="120"/>
    </location>
</feature>
<dbReference type="InterPro" id="IPR029058">
    <property type="entry name" value="AB_hydrolase_fold"/>
</dbReference>
<dbReference type="SUPFAM" id="SSF69118">
    <property type="entry name" value="AhpD-like"/>
    <property type="match status" value="1"/>
</dbReference>
<dbReference type="Pfam" id="PF12697">
    <property type="entry name" value="Abhydrolase_6"/>
    <property type="match status" value="1"/>
</dbReference>
<dbReference type="Pfam" id="PF02627">
    <property type="entry name" value="CMD"/>
    <property type="match status" value="1"/>
</dbReference>
<dbReference type="InParanoid" id="B0D6J7"/>
<dbReference type="PANTHER" id="PTHR34846">
    <property type="entry name" value="4-CARBOXYMUCONOLACTONE DECARBOXYLASE FAMILY PROTEIN (AFU_ORTHOLOGUE AFUA_6G11590)"/>
    <property type="match status" value="1"/>
</dbReference>
<dbReference type="GO" id="GO:0051920">
    <property type="term" value="F:peroxiredoxin activity"/>
    <property type="evidence" value="ECO:0007669"/>
    <property type="project" value="InterPro"/>
</dbReference>
<proteinExistence type="predicted"/>
<keyword evidence="5" id="KW-1185">Reference proteome</keyword>
<sequence length="569" mass="61185">MVKPTDYEIGPSRIVSGRYPPPGTNTYADAIRERRGARGITALDGNLLHFPAMAGGYNTLLGAIRDKGSLSVDIRELMILRVAALNNAAFEWIQHEAVGRKGGLTNGQLYIIRDVDTPLPLMEGILTPLQAAAVAFTDAITKDVSVPKQTSTELMNQLRRSLKEADAATEEEELKAKTEDLYVEATMVVAAYNMVSRFLVATDVGGLSDLEVPWPVDVEEQLIPTPSYPSLPFSNSNSTHSPASGTSTTQTHNLHIRTITTSPTAPWLVFANSLLTDKEMWNLVLPFFLDGGTGYNILLHSQRGHGLSELPSQHERRTTIPLLAADIHHLISTIIGGRAQSEDGQSHSPEVHIIGVSQGGAAALAYYALYGSSATEGVKVKSIVACDTAPRTPPGNEVAWENRISIALDMYARKVGMPKLAKVTLRRWFPAGSGGSPFLEAREAWLGDMVSRTPVAGFVAGARALGSYDIALPPPPSPLPPSPLHAEAPVKESESDVTRVLLLAGSLDGAGKVGKELKAFAEHWADKARQEVVEYAEVEMAGHLPMVDMPERFCKVLGAWLVGEGGLGE</sequence>
<dbReference type="PANTHER" id="PTHR34846:SF11">
    <property type="entry name" value="4-CARBOXYMUCONOLACTONE DECARBOXYLASE FAMILY PROTEIN (AFU_ORTHOLOGUE AFUA_6G11590)"/>
    <property type="match status" value="1"/>
</dbReference>
<evidence type="ECO:0000313" key="5">
    <source>
        <dbReference type="Proteomes" id="UP000001194"/>
    </source>
</evidence>
<evidence type="ECO:0000259" key="3">
    <source>
        <dbReference type="Pfam" id="PF12697"/>
    </source>
</evidence>